<accession>A0A0P0ACV1</accession>
<dbReference type="SUPFAM" id="SSF52540">
    <property type="entry name" value="P-loop containing nucleoside triphosphate hydrolases"/>
    <property type="match status" value="1"/>
</dbReference>
<dbReference type="AlphaFoldDB" id="A0A0P0ACV1"/>
<evidence type="ECO:0000313" key="2">
    <source>
        <dbReference type="Proteomes" id="UP000064920"/>
    </source>
</evidence>
<gene>
    <name evidence="1" type="ORF">IMCC12053_2753</name>
</gene>
<dbReference type="STRING" id="1397108.IMCC12053_2753"/>
<dbReference type="EMBL" id="CP012023">
    <property type="protein sequence ID" value="ALI56700.1"/>
    <property type="molecule type" value="Genomic_DNA"/>
</dbReference>
<keyword evidence="1" id="KW-0808">Transferase</keyword>
<dbReference type="RefSeq" id="WP_062219865.1">
    <property type="nucleotide sequence ID" value="NZ_CP012023.1"/>
</dbReference>
<dbReference type="InterPro" id="IPR027417">
    <property type="entry name" value="P-loop_NTPase"/>
</dbReference>
<name>A0A0P0ACV1_9RHOB</name>
<dbReference type="PANTHER" id="PTHR10285">
    <property type="entry name" value="URIDINE KINASE"/>
    <property type="match status" value="1"/>
</dbReference>
<evidence type="ECO:0000313" key="1">
    <source>
        <dbReference type="EMBL" id="ALI56700.1"/>
    </source>
</evidence>
<dbReference type="Pfam" id="PF13238">
    <property type="entry name" value="AAA_18"/>
    <property type="match status" value="1"/>
</dbReference>
<dbReference type="KEGG" id="cmar:IMCC12053_2753"/>
<dbReference type="OrthoDB" id="1550976at2"/>
<keyword evidence="2" id="KW-1185">Reference proteome</keyword>
<dbReference type="GO" id="GO:0016301">
    <property type="term" value="F:kinase activity"/>
    <property type="evidence" value="ECO:0007669"/>
    <property type="project" value="UniProtKB-KW"/>
</dbReference>
<keyword evidence="1" id="KW-0418">Kinase</keyword>
<sequence length="201" mass="22056">MKISGLASEIKKLAQGRERTFIALVGPPGAGKSTLADPLATALGPRAQVVPMDGFHRDNDWLDARDLRAQKGSPETFDVESFVALVRALKTGAVTEYPLFDRTSDSVVQGAGHLRDDADIVIVEGNYLLLNHDGWRDLHPLWDASIMLNVDADILRGRLVQRWIDHGFSPKDAMAKARENDLKNAGTVICESIRATYIVPN</sequence>
<reference evidence="1 2" key="1">
    <citation type="submission" date="2015-05" db="EMBL/GenBank/DDBJ databases">
        <authorList>
            <person name="Wang D.B."/>
            <person name="Wang M."/>
        </authorList>
    </citation>
    <scope>NUCLEOTIDE SEQUENCE [LARGE SCALE GENOMIC DNA]</scope>
    <source>
        <strain evidence="1 2">IMCC 12053</strain>
    </source>
</reference>
<dbReference type="Proteomes" id="UP000064920">
    <property type="component" value="Chromosome"/>
</dbReference>
<organism evidence="1 2">
    <name type="scientific">Celeribacter marinus</name>
    <dbReference type="NCBI Taxonomy" id="1397108"/>
    <lineage>
        <taxon>Bacteria</taxon>
        <taxon>Pseudomonadati</taxon>
        <taxon>Pseudomonadota</taxon>
        <taxon>Alphaproteobacteria</taxon>
        <taxon>Rhodobacterales</taxon>
        <taxon>Roseobacteraceae</taxon>
        <taxon>Celeribacter</taxon>
    </lineage>
</organism>
<dbReference type="Gene3D" id="3.40.50.300">
    <property type="entry name" value="P-loop containing nucleotide triphosphate hydrolases"/>
    <property type="match status" value="1"/>
</dbReference>
<protein>
    <submittedName>
        <fullName evidence="1">Uridine kinase family protein</fullName>
    </submittedName>
</protein>
<dbReference type="PATRIC" id="fig|1397108.4.peg.2815"/>
<proteinExistence type="predicted"/>